<sequence>MCCWLIFSQRMKFQNLVSMCLVM</sequence>
<protein>
    <submittedName>
        <fullName evidence="1">Uncharacterized protein</fullName>
    </submittedName>
</protein>
<reference evidence="1" key="1">
    <citation type="submission" date="2014-09" db="EMBL/GenBank/DDBJ databases">
        <authorList>
            <person name="Magalhaes I.L.F."/>
            <person name="Oliveira U."/>
            <person name="Santos F.R."/>
            <person name="Vidigal T.H.D.A."/>
            <person name="Brescovit A.D."/>
            <person name="Santos A.J."/>
        </authorList>
    </citation>
    <scope>NUCLEOTIDE SEQUENCE</scope>
    <source>
        <tissue evidence="1">Shoot tissue taken approximately 20 cm above the soil surface</tissue>
    </source>
</reference>
<proteinExistence type="predicted"/>
<evidence type="ECO:0000313" key="1">
    <source>
        <dbReference type="EMBL" id="JAD36325.1"/>
    </source>
</evidence>
<organism evidence="1">
    <name type="scientific">Arundo donax</name>
    <name type="common">Giant reed</name>
    <name type="synonym">Donax arundinaceus</name>
    <dbReference type="NCBI Taxonomy" id="35708"/>
    <lineage>
        <taxon>Eukaryota</taxon>
        <taxon>Viridiplantae</taxon>
        <taxon>Streptophyta</taxon>
        <taxon>Embryophyta</taxon>
        <taxon>Tracheophyta</taxon>
        <taxon>Spermatophyta</taxon>
        <taxon>Magnoliopsida</taxon>
        <taxon>Liliopsida</taxon>
        <taxon>Poales</taxon>
        <taxon>Poaceae</taxon>
        <taxon>PACMAD clade</taxon>
        <taxon>Arundinoideae</taxon>
        <taxon>Arundineae</taxon>
        <taxon>Arundo</taxon>
    </lineage>
</organism>
<dbReference type="AlphaFoldDB" id="A0A0A8ZHW2"/>
<accession>A0A0A8ZHW2</accession>
<reference evidence="1" key="2">
    <citation type="journal article" date="2015" name="Data Brief">
        <title>Shoot transcriptome of the giant reed, Arundo donax.</title>
        <authorList>
            <person name="Barrero R.A."/>
            <person name="Guerrero F.D."/>
            <person name="Moolhuijzen P."/>
            <person name="Goolsby J.A."/>
            <person name="Tidwell J."/>
            <person name="Bellgard S.E."/>
            <person name="Bellgard M.I."/>
        </authorList>
    </citation>
    <scope>NUCLEOTIDE SEQUENCE</scope>
    <source>
        <tissue evidence="1">Shoot tissue taken approximately 20 cm above the soil surface</tissue>
    </source>
</reference>
<dbReference type="EMBL" id="GBRH01261570">
    <property type="protein sequence ID" value="JAD36325.1"/>
    <property type="molecule type" value="Transcribed_RNA"/>
</dbReference>
<name>A0A0A8ZHW2_ARUDO</name>